<reference evidence="1 2" key="1">
    <citation type="submission" date="2019-02" db="EMBL/GenBank/DDBJ databases">
        <title>Deep-cultivation of Planctomycetes and their phenomic and genomic characterization uncovers novel biology.</title>
        <authorList>
            <person name="Wiegand S."/>
            <person name="Jogler M."/>
            <person name="Boedeker C."/>
            <person name="Pinto D."/>
            <person name="Vollmers J."/>
            <person name="Rivas-Marin E."/>
            <person name="Kohn T."/>
            <person name="Peeters S.H."/>
            <person name="Heuer A."/>
            <person name="Rast P."/>
            <person name="Oberbeckmann S."/>
            <person name="Bunk B."/>
            <person name="Jeske O."/>
            <person name="Meyerdierks A."/>
            <person name="Storesund J.E."/>
            <person name="Kallscheuer N."/>
            <person name="Luecker S."/>
            <person name="Lage O.M."/>
            <person name="Pohl T."/>
            <person name="Merkel B.J."/>
            <person name="Hornburger P."/>
            <person name="Mueller R.-W."/>
            <person name="Bruemmer F."/>
            <person name="Labrenz M."/>
            <person name="Spormann A.M."/>
            <person name="Op den Camp H."/>
            <person name="Overmann J."/>
            <person name="Amann R."/>
            <person name="Jetten M.S.M."/>
            <person name="Mascher T."/>
            <person name="Medema M.H."/>
            <person name="Devos D.P."/>
            <person name="Kaster A.-K."/>
            <person name="Ovreas L."/>
            <person name="Rohde M."/>
            <person name="Galperin M.Y."/>
            <person name="Jogler C."/>
        </authorList>
    </citation>
    <scope>NUCLEOTIDE SEQUENCE [LARGE SCALE GENOMIC DNA]</scope>
    <source>
        <strain evidence="1 2">Mal52</strain>
    </source>
</reference>
<evidence type="ECO:0000313" key="2">
    <source>
        <dbReference type="Proteomes" id="UP000319383"/>
    </source>
</evidence>
<proteinExistence type="predicted"/>
<keyword evidence="2" id="KW-1185">Reference proteome</keyword>
<organism evidence="1 2">
    <name type="scientific">Symmachiella dynata</name>
    <dbReference type="NCBI Taxonomy" id="2527995"/>
    <lineage>
        <taxon>Bacteria</taxon>
        <taxon>Pseudomonadati</taxon>
        <taxon>Planctomycetota</taxon>
        <taxon>Planctomycetia</taxon>
        <taxon>Planctomycetales</taxon>
        <taxon>Planctomycetaceae</taxon>
        <taxon>Symmachiella</taxon>
    </lineage>
</organism>
<dbReference type="Proteomes" id="UP000319383">
    <property type="component" value="Chromosome"/>
</dbReference>
<sequence>MPKKQLTTNTAALWLIQIRPDHRKLENRLRLCVDVFSKTGRQIPIEA</sequence>
<evidence type="ECO:0000313" key="1">
    <source>
        <dbReference type="EMBL" id="QDU43297.1"/>
    </source>
</evidence>
<accession>A0A517ZLF7</accession>
<dbReference type="KEGG" id="sdyn:Mal52_17690"/>
<protein>
    <submittedName>
        <fullName evidence="1">Uncharacterized protein</fullName>
    </submittedName>
</protein>
<gene>
    <name evidence="1" type="ORF">Mal52_17690</name>
</gene>
<dbReference type="AlphaFoldDB" id="A0A517ZLF7"/>
<dbReference type="EMBL" id="CP036276">
    <property type="protein sequence ID" value="QDU43297.1"/>
    <property type="molecule type" value="Genomic_DNA"/>
</dbReference>
<name>A0A517ZLF7_9PLAN</name>